<sequence>MPLYYMLIKLRGEVIHLNGYCFNKEIKLCSLCNRREVENVIHFIGTCPILKEFRIECFQNDTLSFEEILELLNGKDWPALLKFVKLSWNYRFLLVQEFNY</sequence>
<keyword evidence="2" id="KW-1185">Reference proteome</keyword>
<proteinExistence type="predicted"/>
<reference evidence="1 2" key="1">
    <citation type="submission" date="2022-12" db="EMBL/GenBank/DDBJ databases">
        <title>Chromosome-level genome assembly of true bugs.</title>
        <authorList>
            <person name="Ma L."/>
            <person name="Li H."/>
        </authorList>
    </citation>
    <scope>NUCLEOTIDE SEQUENCE [LARGE SCALE GENOMIC DNA]</scope>
    <source>
        <strain evidence="1">Lab_2022b</strain>
    </source>
</reference>
<gene>
    <name evidence="1" type="ORF">O3M35_012232</name>
</gene>
<organism evidence="1 2">
    <name type="scientific">Rhynocoris fuscipes</name>
    <dbReference type="NCBI Taxonomy" id="488301"/>
    <lineage>
        <taxon>Eukaryota</taxon>
        <taxon>Metazoa</taxon>
        <taxon>Ecdysozoa</taxon>
        <taxon>Arthropoda</taxon>
        <taxon>Hexapoda</taxon>
        <taxon>Insecta</taxon>
        <taxon>Pterygota</taxon>
        <taxon>Neoptera</taxon>
        <taxon>Paraneoptera</taxon>
        <taxon>Hemiptera</taxon>
        <taxon>Heteroptera</taxon>
        <taxon>Panheteroptera</taxon>
        <taxon>Cimicomorpha</taxon>
        <taxon>Reduviidae</taxon>
        <taxon>Harpactorinae</taxon>
        <taxon>Harpactorini</taxon>
        <taxon>Rhynocoris</taxon>
    </lineage>
</organism>
<dbReference type="EMBL" id="JAPXFL010000009">
    <property type="protein sequence ID" value="KAK9501525.1"/>
    <property type="molecule type" value="Genomic_DNA"/>
</dbReference>
<evidence type="ECO:0000313" key="2">
    <source>
        <dbReference type="Proteomes" id="UP001461498"/>
    </source>
</evidence>
<protein>
    <recommendedName>
        <fullName evidence="3">Reverse transcriptase zinc-binding domain-containing protein</fullName>
    </recommendedName>
</protein>
<evidence type="ECO:0000313" key="1">
    <source>
        <dbReference type="EMBL" id="KAK9501525.1"/>
    </source>
</evidence>
<comment type="caution">
    <text evidence="1">The sequence shown here is derived from an EMBL/GenBank/DDBJ whole genome shotgun (WGS) entry which is preliminary data.</text>
</comment>
<dbReference type="Proteomes" id="UP001461498">
    <property type="component" value="Unassembled WGS sequence"/>
</dbReference>
<dbReference type="AlphaFoldDB" id="A0AAW1CZN0"/>
<accession>A0AAW1CZN0</accession>
<name>A0AAW1CZN0_9HEMI</name>
<evidence type="ECO:0008006" key="3">
    <source>
        <dbReference type="Google" id="ProtNLM"/>
    </source>
</evidence>